<dbReference type="RefSeq" id="XP_033452860.1">
    <property type="nucleotide sequence ID" value="XM_033587309.1"/>
</dbReference>
<reference evidence="2" key="1">
    <citation type="journal article" date="2020" name="Stud. Mycol.">
        <title>101 Dothideomycetes genomes: a test case for predicting lifestyles and emergence of pathogens.</title>
        <authorList>
            <person name="Haridas S."/>
            <person name="Albert R."/>
            <person name="Binder M."/>
            <person name="Bloem J."/>
            <person name="Labutti K."/>
            <person name="Salamov A."/>
            <person name="Andreopoulos B."/>
            <person name="Baker S."/>
            <person name="Barry K."/>
            <person name="Bills G."/>
            <person name="Bluhm B."/>
            <person name="Cannon C."/>
            <person name="Castanera R."/>
            <person name="Culley D."/>
            <person name="Daum C."/>
            <person name="Ezra D."/>
            <person name="Gonzalez J."/>
            <person name="Henrissat B."/>
            <person name="Kuo A."/>
            <person name="Liang C."/>
            <person name="Lipzen A."/>
            <person name="Lutzoni F."/>
            <person name="Magnuson J."/>
            <person name="Mondo S."/>
            <person name="Nolan M."/>
            <person name="Ohm R."/>
            <person name="Pangilinan J."/>
            <person name="Park H.-J."/>
            <person name="Ramirez L."/>
            <person name="Alfaro M."/>
            <person name="Sun H."/>
            <person name="Tritt A."/>
            <person name="Yoshinaga Y."/>
            <person name="Zwiers L.-H."/>
            <person name="Turgeon B."/>
            <person name="Goodwin S."/>
            <person name="Spatafora J."/>
            <person name="Crous P."/>
            <person name="Grigoriev I."/>
        </authorList>
    </citation>
    <scope>NUCLEOTIDE SEQUENCE</scope>
    <source>
        <strain evidence="2">CBS 183.55</strain>
    </source>
</reference>
<keyword evidence="3" id="KW-1185">Reference proteome</keyword>
<proteinExistence type="predicted"/>
<protein>
    <submittedName>
        <fullName evidence="2">Uncharacterized protein</fullName>
    </submittedName>
</protein>
<feature type="region of interest" description="Disordered" evidence="1">
    <location>
        <begin position="272"/>
        <end position="305"/>
    </location>
</feature>
<feature type="compositionally biased region" description="Basic and acidic residues" evidence="1">
    <location>
        <begin position="207"/>
        <end position="218"/>
    </location>
</feature>
<dbReference type="EMBL" id="ML978958">
    <property type="protein sequence ID" value="KAF1932612.1"/>
    <property type="molecule type" value="Genomic_DNA"/>
</dbReference>
<dbReference type="OrthoDB" id="3790861at2759"/>
<feature type="region of interest" description="Disordered" evidence="1">
    <location>
        <begin position="85"/>
        <end position="228"/>
    </location>
</feature>
<feature type="compositionally biased region" description="Low complexity" evidence="1">
    <location>
        <begin position="146"/>
        <end position="163"/>
    </location>
</feature>
<organism evidence="2 3">
    <name type="scientific">Didymella exigua CBS 183.55</name>
    <dbReference type="NCBI Taxonomy" id="1150837"/>
    <lineage>
        <taxon>Eukaryota</taxon>
        <taxon>Fungi</taxon>
        <taxon>Dikarya</taxon>
        <taxon>Ascomycota</taxon>
        <taxon>Pezizomycotina</taxon>
        <taxon>Dothideomycetes</taxon>
        <taxon>Pleosporomycetidae</taxon>
        <taxon>Pleosporales</taxon>
        <taxon>Pleosporineae</taxon>
        <taxon>Didymellaceae</taxon>
        <taxon>Didymella</taxon>
    </lineage>
</organism>
<feature type="region of interest" description="Disordered" evidence="1">
    <location>
        <begin position="564"/>
        <end position="599"/>
    </location>
</feature>
<evidence type="ECO:0000256" key="1">
    <source>
        <dbReference type="SAM" id="MobiDB-lite"/>
    </source>
</evidence>
<gene>
    <name evidence="2" type="ORF">M421DRAFT_1233</name>
</gene>
<feature type="region of interest" description="Disordered" evidence="1">
    <location>
        <begin position="614"/>
        <end position="657"/>
    </location>
</feature>
<sequence>MPGAKNNKPPGPAQWVGGQRRKLVRRNRSNAGPPRSSTMPVLSLDSAAASLVSSISSAGSYYVKDRQSEDSFDRHMYNTVQELEEREETMQLYPPTGAVKPGPPYTPFADGPAASSPNLTATDPKKKHGLFGGKRPKPTTPNQPKTSSSTSVVTSPLPVSTPSKAAKFFGLEAKSSVTESPRRIQPQDDTASDDGAPLGVDRQTKHKKEDVEPDEPPKTSKTATKGLRMLIPEFSGPRRSPVEQTKADATCFDLGEKDGDVGCTGDSHEEVRFRIPAAPHPARTASRSKAARRKPLNAKDFPRMSPITEASFESLRPAYREGEDVTELGAISEYDYEDPPPLHSAPVLPCFSHQESTLPGRDKFELDEADLSPTEEFYEKEATDEDEDVVHPGTKVKVKRVHWQQGMAAHFRSPLQTAEDAWLDATEEEMRLEARKMTIAGVEAKRQTIDDELAELKGKHGQFKLEFASGSNVGSINTQPKSIPDDDSEGDDTDLVSLCSSIDLDEEPTVHQAKLMTSTRITPGMIKLVDIPPRKKKPVAHVESKVSVPDKIAPVEQQKSITACARSENMLPPSPVVTHYHNDDPDRSTKPKKSKLTRDESRLLVQNWVSDYNSTEQRPISTRVDPDVLADQETPPAPFPKGDESLSTPPFKPRSDSLKQLQHIPKHQCINNGHIFHPVDLKTIPDSAVINSLGVRPYLQTYTGIKQHVKIPVVCEKCCEDCDENVWECEISVCRMAVCQNCAEDMEAEWQERAVNGWKYK</sequence>
<feature type="compositionally biased region" description="Basic and acidic residues" evidence="1">
    <location>
        <begin position="580"/>
        <end position="589"/>
    </location>
</feature>
<feature type="region of interest" description="Disordered" evidence="1">
    <location>
        <begin position="55"/>
        <end position="74"/>
    </location>
</feature>
<name>A0A6A5RXN8_9PLEO</name>
<feature type="compositionally biased region" description="Basic residues" evidence="1">
    <location>
        <begin position="125"/>
        <end position="137"/>
    </location>
</feature>
<accession>A0A6A5RXN8</accession>
<evidence type="ECO:0000313" key="3">
    <source>
        <dbReference type="Proteomes" id="UP000800082"/>
    </source>
</evidence>
<dbReference type="GeneID" id="54344955"/>
<feature type="region of interest" description="Disordered" evidence="1">
    <location>
        <begin position="1"/>
        <end position="40"/>
    </location>
</feature>
<feature type="compositionally biased region" description="Basic residues" evidence="1">
    <location>
        <begin position="19"/>
        <end position="28"/>
    </location>
</feature>
<feature type="compositionally biased region" description="Basic and acidic residues" evidence="1">
    <location>
        <begin position="63"/>
        <end position="74"/>
    </location>
</feature>
<dbReference type="AlphaFoldDB" id="A0A6A5RXN8"/>
<evidence type="ECO:0000313" key="2">
    <source>
        <dbReference type="EMBL" id="KAF1932612.1"/>
    </source>
</evidence>
<dbReference type="Proteomes" id="UP000800082">
    <property type="component" value="Unassembled WGS sequence"/>
</dbReference>